<dbReference type="AlphaFoldDB" id="A0AAW9W8W5"/>
<dbReference type="EMBL" id="WNHN01000950">
    <property type="protein sequence ID" value="MTV78311.1"/>
    <property type="molecule type" value="Genomic_DNA"/>
</dbReference>
<evidence type="ECO:0000313" key="1">
    <source>
        <dbReference type="EMBL" id="MTV78311.1"/>
    </source>
</evidence>
<dbReference type="Pfam" id="PF20036">
    <property type="entry name" value="Gp13-like"/>
    <property type="match status" value="1"/>
</dbReference>
<protein>
    <submittedName>
        <fullName evidence="1">Uncharacterized protein</fullName>
    </submittedName>
</protein>
<sequence length="79" mass="8203">YLTASPVSKEKVLSLVDGAAVVFDGGDVISNIETSNGGERIVTTMQVDYSFGLGLKGYTWDETNGGKSPTDAELATGSN</sequence>
<feature type="non-terminal residue" evidence="1">
    <location>
        <position position="1"/>
    </location>
</feature>
<comment type="caution">
    <text evidence="1">The sequence shown here is derived from an EMBL/GenBank/DDBJ whole genome shotgun (WGS) entry which is preliminary data.</text>
</comment>
<dbReference type="InterPro" id="IPR045404">
    <property type="entry name" value="Gp13-like"/>
</dbReference>
<dbReference type="Proteomes" id="UP000729182">
    <property type="component" value="Unassembled WGS sequence"/>
</dbReference>
<dbReference type="RefSeq" id="WP_230685875.1">
    <property type="nucleotide sequence ID" value="NZ_WNHN01000950.1"/>
</dbReference>
<name>A0AAW9W8W5_STREE</name>
<reference evidence="1" key="1">
    <citation type="submission" date="2019-11" db="EMBL/GenBank/DDBJ databases">
        <title>Growth characteristics of pneumococcus vary with the chemical composition of the capsule and with environmental conditions.</title>
        <authorList>
            <person name="Tothpal A."/>
            <person name="Desobry K."/>
            <person name="Joshi S."/>
            <person name="Wyllie A.L."/>
            <person name="Weinberger D.M."/>
        </authorList>
    </citation>
    <scope>NUCLEOTIDE SEQUENCE</scope>
    <source>
        <strain evidence="1">Pnumococcus10A</strain>
    </source>
</reference>
<proteinExistence type="predicted"/>
<evidence type="ECO:0000313" key="2">
    <source>
        <dbReference type="Proteomes" id="UP000729182"/>
    </source>
</evidence>
<accession>A0AAW9W8W5</accession>
<organism evidence="1 2">
    <name type="scientific">Streptococcus pneumoniae</name>
    <dbReference type="NCBI Taxonomy" id="1313"/>
    <lineage>
        <taxon>Bacteria</taxon>
        <taxon>Bacillati</taxon>
        <taxon>Bacillota</taxon>
        <taxon>Bacilli</taxon>
        <taxon>Lactobacillales</taxon>
        <taxon>Streptococcaceae</taxon>
        <taxon>Streptococcus</taxon>
    </lineage>
</organism>
<feature type="non-terminal residue" evidence="1">
    <location>
        <position position="79"/>
    </location>
</feature>
<gene>
    <name evidence="1" type="ORF">GM535_13950</name>
</gene>